<feature type="compositionally biased region" description="Low complexity" evidence="1">
    <location>
        <begin position="367"/>
        <end position="424"/>
    </location>
</feature>
<name>A0A6C0HEA5_9ZZZZ</name>
<accession>A0A6C0HEA5</accession>
<feature type="compositionally biased region" description="Basic residues" evidence="1">
    <location>
        <begin position="356"/>
        <end position="366"/>
    </location>
</feature>
<protein>
    <submittedName>
        <fullName evidence="2">Uncharacterized protein</fullName>
    </submittedName>
</protein>
<sequence>MQEALIFFIAFFVIIAIAYGKTTKEGFISVFGLNLSSRNEGTPPVLNNNNTPIISSVPIAQLGVGNIEPSPAPPSDLPTAPVGFRSKETPSPYRLPSNEPAKYIRILALKEDLQAFFGFEASALEIKTDPSIQMPLTRARADLSELIDIQSVMERNPGLPSRMTTKQVNDIQSNLTYLRQVLHDLEASGVIQQTKSEGFTNMYKYSDKSNQRASLNDLQKFQIKLVVEITRLEASGTSDPLIKARINTLNSIKNDIDEVIYKLEKGLLTPMTVPIMKSDIEKSLPILGQAGKPLPHALKTFSLPPAIASLFPNGMSPRDAEQATQINNIASGYLKTLFENTSWDINVGLNYDNPKKTKSRSSKSRSSKGGSLKSRSSKGGSLKSRSSKGNSLKSRSSKGNSLKSRSSKGNSLKSRSSKGNSLKSRSSKRSRSKSRSSKRSRSKSNKMKINIFKKHPIEKRHIVTYGIPGVRPNKFLDSLPIKHYLPHQKTDCGSTPGLPGVSNRIHPNPKHGGLDWEQRSSEIVNQIKRRGLNPLQFGAIPDNVAVSYDFSWRGYTRMICSRLNTTTDPGLAVSCGCPPDNWKGWKE</sequence>
<dbReference type="AlphaFoldDB" id="A0A6C0HEA5"/>
<proteinExistence type="predicted"/>
<reference evidence="2" key="1">
    <citation type="journal article" date="2020" name="Nature">
        <title>Giant virus diversity and host interactions through global metagenomics.</title>
        <authorList>
            <person name="Schulz F."/>
            <person name="Roux S."/>
            <person name="Paez-Espino D."/>
            <person name="Jungbluth S."/>
            <person name="Walsh D.A."/>
            <person name="Denef V.J."/>
            <person name="McMahon K.D."/>
            <person name="Konstantinidis K.T."/>
            <person name="Eloe-Fadrosh E.A."/>
            <person name="Kyrpides N.C."/>
            <person name="Woyke T."/>
        </authorList>
    </citation>
    <scope>NUCLEOTIDE SEQUENCE</scope>
    <source>
        <strain evidence="2">GVMAG-M-3300023179-97</strain>
    </source>
</reference>
<evidence type="ECO:0000256" key="1">
    <source>
        <dbReference type="SAM" id="MobiDB-lite"/>
    </source>
</evidence>
<organism evidence="2">
    <name type="scientific">viral metagenome</name>
    <dbReference type="NCBI Taxonomy" id="1070528"/>
    <lineage>
        <taxon>unclassified sequences</taxon>
        <taxon>metagenomes</taxon>
        <taxon>organismal metagenomes</taxon>
    </lineage>
</organism>
<evidence type="ECO:0000313" key="2">
    <source>
        <dbReference type="EMBL" id="QHT78928.1"/>
    </source>
</evidence>
<feature type="region of interest" description="Disordered" evidence="1">
    <location>
        <begin position="349"/>
        <end position="449"/>
    </location>
</feature>
<dbReference type="EMBL" id="MN739942">
    <property type="protein sequence ID" value="QHT78928.1"/>
    <property type="molecule type" value="Genomic_DNA"/>
</dbReference>
<feature type="compositionally biased region" description="Basic residues" evidence="1">
    <location>
        <begin position="425"/>
        <end position="449"/>
    </location>
</feature>